<dbReference type="OrthoDB" id="1023001at2759"/>
<accession>A0A5J9US24</accession>
<gene>
    <name evidence="1" type="ORF">EJB05_28930</name>
</gene>
<evidence type="ECO:0000313" key="2">
    <source>
        <dbReference type="Proteomes" id="UP000324897"/>
    </source>
</evidence>
<dbReference type="Proteomes" id="UP000324897">
    <property type="component" value="Chromosome 2"/>
</dbReference>
<feature type="non-terminal residue" evidence="1">
    <location>
        <position position="1"/>
    </location>
</feature>
<dbReference type="InterPro" id="IPR036047">
    <property type="entry name" value="F-box-like_dom_sf"/>
</dbReference>
<proteinExistence type="predicted"/>
<dbReference type="PANTHER" id="PTHR33110">
    <property type="entry name" value="F-BOX/KELCH-REPEAT PROTEIN-RELATED"/>
    <property type="match status" value="1"/>
</dbReference>
<sequence length="221" mass="24904">MPTQATPDATSSPPWADLLPDILREISGRLSTAANYVRFHAVCWSWRETVADRRPALLPWILSPRDTTGHRYAFRIFSSESSALIRVRDRRWVTSLDDGTARYWLQTSSWTETARSPVDPLTGSAPAIPIPRYQGEVEGWEENAVGVARADGTVALYAIGRVDRLNYGGYGFDAALRHPGGAEWTLVQRNGLDVPGKLRWRPWWRPLCCLTYRHGKIILST</sequence>
<organism evidence="1 2">
    <name type="scientific">Eragrostis curvula</name>
    <name type="common">weeping love grass</name>
    <dbReference type="NCBI Taxonomy" id="38414"/>
    <lineage>
        <taxon>Eukaryota</taxon>
        <taxon>Viridiplantae</taxon>
        <taxon>Streptophyta</taxon>
        <taxon>Embryophyta</taxon>
        <taxon>Tracheophyta</taxon>
        <taxon>Spermatophyta</taxon>
        <taxon>Magnoliopsida</taxon>
        <taxon>Liliopsida</taxon>
        <taxon>Poales</taxon>
        <taxon>Poaceae</taxon>
        <taxon>PACMAD clade</taxon>
        <taxon>Chloridoideae</taxon>
        <taxon>Eragrostideae</taxon>
        <taxon>Eragrostidinae</taxon>
        <taxon>Eragrostis</taxon>
    </lineage>
</organism>
<dbReference type="AlphaFoldDB" id="A0A5J9US24"/>
<evidence type="ECO:0000313" key="1">
    <source>
        <dbReference type="EMBL" id="TVU26386.1"/>
    </source>
</evidence>
<name>A0A5J9US24_9POAL</name>
<protein>
    <recommendedName>
        <fullName evidence="3">F-box domain-containing protein</fullName>
    </recommendedName>
</protein>
<reference evidence="1 2" key="1">
    <citation type="journal article" date="2019" name="Sci. Rep.">
        <title>A high-quality genome of Eragrostis curvula grass provides insights into Poaceae evolution and supports new strategies to enhance forage quality.</title>
        <authorList>
            <person name="Carballo J."/>
            <person name="Santos B.A.C.M."/>
            <person name="Zappacosta D."/>
            <person name="Garbus I."/>
            <person name="Selva J.P."/>
            <person name="Gallo C.A."/>
            <person name="Diaz A."/>
            <person name="Albertini E."/>
            <person name="Caccamo M."/>
            <person name="Echenique V."/>
        </authorList>
    </citation>
    <scope>NUCLEOTIDE SEQUENCE [LARGE SCALE GENOMIC DNA]</scope>
    <source>
        <strain evidence="2">cv. Victoria</strain>
        <tissue evidence="1">Leaf</tissue>
    </source>
</reference>
<evidence type="ECO:0008006" key="3">
    <source>
        <dbReference type="Google" id="ProtNLM"/>
    </source>
</evidence>
<dbReference type="SUPFAM" id="SSF81383">
    <property type="entry name" value="F-box domain"/>
    <property type="match status" value="1"/>
</dbReference>
<dbReference type="PANTHER" id="PTHR33110:SF134">
    <property type="entry name" value="OS09G0565350 PROTEIN"/>
    <property type="match status" value="1"/>
</dbReference>
<dbReference type="Gramene" id="TVU26386">
    <property type="protein sequence ID" value="TVU26386"/>
    <property type="gene ID" value="EJB05_28930"/>
</dbReference>
<comment type="caution">
    <text evidence="1">The sequence shown here is derived from an EMBL/GenBank/DDBJ whole genome shotgun (WGS) entry which is preliminary data.</text>
</comment>
<dbReference type="EMBL" id="RWGY01000013">
    <property type="protein sequence ID" value="TVU26386.1"/>
    <property type="molecule type" value="Genomic_DNA"/>
</dbReference>
<keyword evidence="2" id="KW-1185">Reference proteome</keyword>